<feature type="compositionally biased region" description="Polar residues" evidence="1">
    <location>
        <begin position="488"/>
        <end position="508"/>
    </location>
</feature>
<feature type="region of interest" description="Disordered" evidence="1">
    <location>
        <begin position="379"/>
        <end position="428"/>
    </location>
</feature>
<dbReference type="GeneID" id="94429645"/>
<feature type="compositionally biased region" description="Basic and acidic residues" evidence="1">
    <location>
        <begin position="848"/>
        <end position="903"/>
    </location>
</feature>
<feature type="region of interest" description="Disordered" evidence="1">
    <location>
        <begin position="1426"/>
        <end position="1446"/>
    </location>
</feature>
<feature type="compositionally biased region" description="Basic and acidic residues" evidence="1">
    <location>
        <begin position="1075"/>
        <end position="1085"/>
    </location>
</feature>
<keyword evidence="3" id="KW-1185">Reference proteome</keyword>
<feature type="compositionally biased region" description="Basic and acidic residues" evidence="1">
    <location>
        <begin position="1364"/>
        <end position="1374"/>
    </location>
</feature>
<evidence type="ECO:0000313" key="3">
    <source>
        <dbReference type="Proteomes" id="UP000221165"/>
    </source>
</evidence>
<dbReference type="PANTHER" id="PTHR35711:SF1">
    <property type="entry name" value="ECTODERMAL, ISOFORM F"/>
    <property type="match status" value="1"/>
</dbReference>
<gene>
    <name evidence="2" type="ORF">CSUI_006270</name>
</gene>
<name>A0A2C6KHC7_9APIC</name>
<feature type="region of interest" description="Disordered" evidence="1">
    <location>
        <begin position="823"/>
        <end position="926"/>
    </location>
</feature>
<evidence type="ECO:0000256" key="1">
    <source>
        <dbReference type="SAM" id="MobiDB-lite"/>
    </source>
</evidence>
<dbReference type="RefSeq" id="XP_067921582.1">
    <property type="nucleotide sequence ID" value="XM_068066434.1"/>
</dbReference>
<dbReference type="OrthoDB" id="10388713at2759"/>
<feature type="compositionally biased region" description="Basic and acidic residues" evidence="1">
    <location>
        <begin position="827"/>
        <end position="839"/>
    </location>
</feature>
<feature type="compositionally biased region" description="Acidic residues" evidence="1">
    <location>
        <begin position="512"/>
        <end position="528"/>
    </location>
</feature>
<feature type="region of interest" description="Disordered" evidence="1">
    <location>
        <begin position="1346"/>
        <end position="1374"/>
    </location>
</feature>
<proteinExistence type="predicted"/>
<feature type="compositionally biased region" description="Low complexity" evidence="1">
    <location>
        <begin position="1346"/>
        <end position="1359"/>
    </location>
</feature>
<feature type="compositionally biased region" description="Basic and acidic residues" evidence="1">
    <location>
        <begin position="1107"/>
        <end position="1145"/>
    </location>
</feature>
<evidence type="ECO:0000313" key="2">
    <source>
        <dbReference type="EMBL" id="PHJ19890.1"/>
    </source>
</evidence>
<dbReference type="Proteomes" id="UP000221165">
    <property type="component" value="Unassembled WGS sequence"/>
</dbReference>
<feature type="region of interest" description="Disordered" evidence="1">
    <location>
        <begin position="69"/>
        <end position="91"/>
    </location>
</feature>
<comment type="caution">
    <text evidence="2">The sequence shown here is derived from an EMBL/GenBank/DDBJ whole genome shotgun (WGS) entry which is preliminary data.</text>
</comment>
<feature type="compositionally biased region" description="Low complexity" evidence="1">
    <location>
        <begin position="81"/>
        <end position="91"/>
    </location>
</feature>
<feature type="compositionally biased region" description="Basic and acidic residues" evidence="1">
    <location>
        <begin position="769"/>
        <end position="780"/>
    </location>
</feature>
<dbReference type="VEuPathDB" id="ToxoDB:CSUI_006270"/>
<feature type="region of interest" description="Disordered" evidence="1">
    <location>
        <begin position="1047"/>
        <end position="1151"/>
    </location>
</feature>
<accession>A0A2C6KHC7</accession>
<reference evidence="2 3" key="1">
    <citation type="journal article" date="2017" name="Int. J. Parasitol.">
        <title>The genome of the protozoan parasite Cystoisospora suis and a reverse vaccinology approach to identify vaccine candidates.</title>
        <authorList>
            <person name="Palmieri N."/>
            <person name="Shrestha A."/>
            <person name="Ruttkowski B."/>
            <person name="Beck T."/>
            <person name="Vogl C."/>
            <person name="Tomley F."/>
            <person name="Blake D.P."/>
            <person name="Joachim A."/>
        </authorList>
    </citation>
    <scope>NUCLEOTIDE SEQUENCE [LARGE SCALE GENOMIC DNA]</scope>
    <source>
        <strain evidence="2 3">Wien I</strain>
    </source>
</reference>
<feature type="region of interest" description="Disordered" evidence="1">
    <location>
        <begin position="1263"/>
        <end position="1314"/>
    </location>
</feature>
<feature type="region of interest" description="Disordered" evidence="1">
    <location>
        <begin position="323"/>
        <end position="343"/>
    </location>
</feature>
<feature type="compositionally biased region" description="Basic and acidic residues" evidence="1">
    <location>
        <begin position="735"/>
        <end position="762"/>
    </location>
</feature>
<dbReference type="PANTHER" id="PTHR35711">
    <property type="entry name" value="EXPRESSED PROTEIN"/>
    <property type="match status" value="1"/>
</dbReference>
<feature type="compositionally biased region" description="Low complexity" evidence="1">
    <location>
        <begin position="392"/>
        <end position="428"/>
    </location>
</feature>
<sequence>MNYFSFSRKLSLLRLSLFLFLHLFFFFLLLPGIKARNQGLLSSCSPLPPFFFPSSPSCLSNEEERRRTRSCSLTVSPGKPPSSFSSSSSSSFSSFRFCPFSQKSSRSPGHSPLLFFLRSVSSSSSLHWRYVLENRLLPPLVGKGKRKERRFITSSSFSVLARQRYSPLLRRKHSHRYLTSFVTQSSASLFFPLSYSSSPCSPSSSPLFSSSFSSSSPSSSASSPSLSSSSPPSFLSSSSSGWCMYPRWLQGDWSLFFDFFPSLLLPPETEGKSPMKDNSPYTRLIDGAPTLPENVKAKNRYMEEEITQISPLTACTQDIQNKLKREGDRKDGEEERREERRETLCSVEEKYGYGAEEKKKSEKSRCEMDDVTVLNTYYSQQLSQRKPPSPYSPLLSSLLSSSSSSSPSPSSAFSSSPSPSSASSSSPFSSPFFPFHSSPPFHSSTALLKYSSGWLHLTDRQREGLLSLFPLLRSSKLSLLSEGEMAVNTNPSLHGRESSSFPGDNTSLHGDEETEQEEEKDKNEEEEEKNTQESAGSCTSLSFVSFNGEGEEDKQMSDVKKKRKKTTRLSLNHDAHVHSSSSLHRNRNQQESNQPPSSSSHALLSPSSLSSSLSSSSSLWSSSSSSCLMPLSWRFTPATRRLVLEFVSLPFLLILRLSCRLSWGSAMSSAALTQASMLSWMKWWSRSRDNRHESKERPNSPLFVSRDERTFTSKHSRDSPCRLFSSLNRRKDSLPERVLHKKKNEREKSPRELKKDGDVQDREDYDGESPVKERDWRQEGTEDDLLSSSLLSHALWHVAVRLQGGVRGEGTISVRSLLDELPEESFDDRQMIKQEKKGEGEEEEEERENQYKQRSERDEGESKGEEEEERNRTPAELSKEEGFTREYGRFHTKECRSGRRREEEEGIVYQGESKEEKEDEDGDTLDPLGTFYDVGYQREFYHRGLKALRQLLSLPPHLRLSSPLRNRHDGKKKRRHSVVLGKVYIHLRHPTESTSAIVRGRPKLSSLRGGLLRLKTGLEKHTFLEEVKLLHRQQVFFLLLGRQEDEEQRKREKEGDKEEEENALISSFSSCSAMRDQHDKGEDSKQIQGEEEVIGEGEDEVEEEKEEEQRDTTEGERERRGSEGVSRQEDEREKEVRDREERKQQEEEDEEERKKECLLLRSILYGGNTTIDVKALRAYLGIPLYSDDNLHLLNQIFFQREMKLQSFFRLIKRKARRSRRKQVDKKGKCTDTCLIPVTSVAINGKIVGWTLAFPSFRSFHKNEEERNEEEREDPAPLSVSSQEREGRQLTSLDENTERFVTGGQEKKKEEEKDQKVLQRLYRSEKNEKHVDVLGGRDEVLADFPFTTSSSSSPSSMTPPWNSQEKFEEERRRKQKQEIAEERRRALLAGILHWKVRRRLQRGEWDLIRAVYVHRSRLANFVMKKKDNDRTDEEQDENLVPVEERQI</sequence>
<protein>
    <submittedName>
        <fullName evidence="2">Uncharacterized protein</fullName>
    </submittedName>
</protein>
<dbReference type="EMBL" id="MIGC01003135">
    <property type="protein sequence ID" value="PHJ19890.1"/>
    <property type="molecule type" value="Genomic_DNA"/>
</dbReference>
<feature type="region of interest" description="Disordered" evidence="1">
    <location>
        <begin position="735"/>
        <end position="780"/>
    </location>
</feature>
<feature type="compositionally biased region" description="Basic and acidic residues" evidence="1">
    <location>
        <begin position="1047"/>
        <end position="1056"/>
    </location>
</feature>
<feature type="compositionally biased region" description="Acidic residues" evidence="1">
    <location>
        <begin position="1089"/>
        <end position="1106"/>
    </location>
</feature>
<feature type="compositionally biased region" description="Polar residues" evidence="1">
    <location>
        <begin position="534"/>
        <end position="545"/>
    </location>
</feature>
<organism evidence="2 3">
    <name type="scientific">Cystoisospora suis</name>
    <dbReference type="NCBI Taxonomy" id="483139"/>
    <lineage>
        <taxon>Eukaryota</taxon>
        <taxon>Sar</taxon>
        <taxon>Alveolata</taxon>
        <taxon>Apicomplexa</taxon>
        <taxon>Conoidasida</taxon>
        <taxon>Coccidia</taxon>
        <taxon>Eucoccidiorida</taxon>
        <taxon>Eimeriorina</taxon>
        <taxon>Sarcocystidae</taxon>
        <taxon>Cystoisospora</taxon>
    </lineage>
</organism>
<feature type="region of interest" description="Disordered" evidence="1">
    <location>
        <begin position="488"/>
        <end position="606"/>
    </location>
</feature>
<feature type="region of interest" description="Disordered" evidence="1">
    <location>
        <begin position="269"/>
        <end position="288"/>
    </location>
</feature>
<feature type="compositionally biased region" description="Low complexity" evidence="1">
    <location>
        <begin position="589"/>
        <end position="606"/>
    </location>
</feature>
<feature type="compositionally biased region" description="Basic and acidic residues" evidence="1">
    <location>
        <begin position="1304"/>
        <end position="1314"/>
    </location>
</feature>